<reference evidence="1" key="1">
    <citation type="submission" date="2022-02" db="EMBL/GenBank/DDBJ databases">
        <title>Atlantic sturgeon de novo genome assembly.</title>
        <authorList>
            <person name="Stock M."/>
            <person name="Klopp C."/>
            <person name="Guiguen Y."/>
            <person name="Cabau C."/>
            <person name="Parinello H."/>
            <person name="Santidrian Yebra-Pimentel E."/>
            <person name="Kuhl H."/>
            <person name="Dirks R.P."/>
            <person name="Guessner J."/>
            <person name="Wuertz S."/>
            <person name="Du K."/>
            <person name="Schartl M."/>
        </authorList>
    </citation>
    <scope>NUCLEOTIDE SEQUENCE</scope>
    <source>
        <strain evidence="1">STURGEONOMICS-FGT-2020</strain>
        <tissue evidence="1">Whole blood</tissue>
    </source>
</reference>
<proteinExistence type="predicted"/>
<dbReference type="Proteomes" id="UP001230051">
    <property type="component" value="Unassembled WGS sequence"/>
</dbReference>
<gene>
    <name evidence="1" type="ORF">AOXY_G7067</name>
</gene>
<dbReference type="EMBL" id="JAGXEW010000006">
    <property type="protein sequence ID" value="KAK1170263.1"/>
    <property type="molecule type" value="Genomic_DNA"/>
</dbReference>
<accession>A0AAD8LMH0</accession>
<protein>
    <submittedName>
        <fullName evidence="1">Uncharacterized protein</fullName>
    </submittedName>
</protein>
<name>A0AAD8LMH0_ACIOX</name>
<evidence type="ECO:0000313" key="2">
    <source>
        <dbReference type="Proteomes" id="UP001230051"/>
    </source>
</evidence>
<comment type="caution">
    <text evidence="1">The sequence shown here is derived from an EMBL/GenBank/DDBJ whole genome shotgun (WGS) entry which is preliminary data.</text>
</comment>
<keyword evidence="2" id="KW-1185">Reference proteome</keyword>
<organism evidence="1 2">
    <name type="scientific">Acipenser oxyrinchus oxyrinchus</name>
    <dbReference type="NCBI Taxonomy" id="40147"/>
    <lineage>
        <taxon>Eukaryota</taxon>
        <taxon>Metazoa</taxon>
        <taxon>Chordata</taxon>
        <taxon>Craniata</taxon>
        <taxon>Vertebrata</taxon>
        <taxon>Euteleostomi</taxon>
        <taxon>Actinopterygii</taxon>
        <taxon>Chondrostei</taxon>
        <taxon>Acipenseriformes</taxon>
        <taxon>Acipenseridae</taxon>
        <taxon>Acipenser</taxon>
    </lineage>
</organism>
<sequence length="74" mass="8400">MLLSRDMMQSSSRSSEIRTLCCQQEPKPGKVMFKHWTSSLLVLGQSFCSTDTPSSSALQRPLPHEYDILLPEAW</sequence>
<dbReference type="AlphaFoldDB" id="A0AAD8LMH0"/>
<evidence type="ECO:0000313" key="1">
    <source>
        <dbReference type="EMBL" id="KAK1170263.1"/>
    </source>
</evidence>